<organism evidence="2 3">
    <name type="scientific">Melanopsichium pennsylvanicum</name>
    <dbReference type="NCBI Taxonomy" id="63383"/>
    <lineage>
        <taxon>Eukaryota</taxon>
        <taxon>Fungi</taxon>
        <taxon>Dikarya</taxon>
        <taxon>Basidiomycota</taxon>
        <taxon>Ustilaginomycotina</taxon>
        <taxon>Ustilaginomycetes</taxon>
        <taxon>Ustilaginales</taxon>
        <taxon>Ustilaginaceae</taxon>
        <taxon>Melanopsichium</taxon>
    </lineage>
</organism>
<name>A0AAJ4XJF2_9BASI</name>
<comment type="caution">
    <text evidence="2">The sequence shown here is derived from an EMBL/GenBank/DDBJ whole genome shotgun (WGS) entry which is preliminary data.</text>
</comment>
<dbReference type="AlphaFoldDB" id="A0AAJ4XJF2"/>
<evidence type="ECO:0000313" key="3">
    <source>
        <dbReference type="Proteomes" id="UP001294444"/>
    </source>
</evidence>
<sequence>MARIESGQHSSSPSPQKSDDYDEKSQVGLNVRTWQSSSGPTCRLLQGATRLKTFYSSSAAVHKCPVPVFNVLQMAQIHNCSSTIDPLS</sequence>
<protein>
    <submittedName>
        <fullName evidence="2">Uncharacterized protein</fullName>
    </submittedName>
</protein>
<accession>A0AAJ4XJF2</accession>
<dbReference type="EMBL" id="OAPG01000002">
    <property type="protein sequence ID" value="SNX82208.1"/>
    <property type="molecule type" value="Genomic_DNA"/>
</dbReference>
<feature type="compositionally biased region" description="Polar residues" evidence="1">
    <location>
        <begin position="7"/>
        <end position="16"/>
    </location>
</feature>
<reference evidence="2" key="1">
    <citation type="submission" date="2023-10" db="EMBL/GenBank/DDBJ databases">
        <authorList>
            <person name="Guldener U."/>
        </authorList>
    </citation>
    <scope>NUCLEOTIDE SEQUENCE</scope>
    <source>
        <strain evidence="2">Mp4</strain>
    </source>
</reference>
<gene>
    <name evidence="2" type="ORF">MEPE_00914</name>
</gene>
<evidence type="ECO:0000256" key="1">
    <source>
        <dbReference type="SAM" id="MobiDB-lite"/>
    </source>
</evidence>
<dbReference type="Proteomes" id="UP001294444">
    <property type="component" value="Unassembled WGS sequence"/>
</dbReference>
<feature type="region of interest" description="Disordered" evidence="1">
    <location>
        <begin position="1"/>
        <end position="39"/>
    </location>
</feature>
<evidence type="ECO:0000313" key="2">
    <source>
        <dbReference type="EMBL" id="SNX82208.1"/>
    </source>
</evidence>
<keyword evidence="3" id="KW-1185">Reference proteome</keyword>
<proteinExistence type="predicted"/>